<evidence type="ECO:0000256" key="1">
    <source>
        <dbReference type="SAM" id="SignalP"/>
    </source>
</evidence>
<comment type="caution">
    <text evidence="2">The sequence shown here is derived from an EMBL/GenBank/DDBJ whole genome shotgun (WGS) entry which is preliminary data.</text>
</comment>
<proteinExistence type="predicted"/>
<dbReference type="AlphaFoldDB" id="A0A814W7L4"/>
<accession>A0A814W7L4</accession>
<keyword evidence="3" id="KW-1185">Reference proteome</keyword>
<name>A0A814W7L4_ADIRI</name>
<keyword evidence="1" id="KW-0732">Signal</keyword>
<organism evidence="2 3">
    <name type="scientific">Adineta ricciae</name>
    <name type="common">Rotifer</name>
    <dbReference type="NCBI Taxonomy" id="249248"/>
    <lineage>
        <taxon>Eukaryota</taxon>
        <taxon>Metazoa</taxon>
        <taxon>Spiralia</taxon>
        <taxon>Gnathifera</taxon>
        <taxon>Rotifera</taxon>
        <taxon>Eurotatoria</taxon>
        <taxon>Bdelloidea</taxon>
        <taxon>Adinetida</taxon>
        <taxon>Adinetidae</taxon>
        <taxon>Adineta</taxon>
    </lineage>
</organism>
<dbReference type="Proteomes" id="UP000663828">
    <property type="component" value="Unassembled WGS sequence"/>
</dbReference>
<feature type="chain" id="PRO_5033031775" evidence="1">
    <location>
        <begin position="17"/>
        <end position="135"/>
    </location>
</feature>
<sequence length="135" mass="14865">MQSCFIFLLSRSIVNSQICDNTIPYRRCSSNSVCKYYPMAGANDVSVCTFILKQCSQLIPCGSSQECSHPDSFCIHHNGCGNSPVCYPLSMINENICPPLLAALKCCAKKLKVCLSVLSNQKSAFLKSMKLIDRP</sequence>
<reference evidence="2" key="1">
    <citation type="submission" date="2021-02" db="EMBL/GenBank/DDBJ databases">
        <authorList>
            <person name="Nowell W R."/>
        </authorList>
    </citation>
    <scope>NUCLEOTIDE SEQUENCE</scope>
</reference>
<protein>
    <submittedName>
        <fullName evidence="2">Uncharacterized protein</fullName>
    </submittedName>
</protein>
<dbReference type="EMBL" id="CAJNOR010001782">
    <property type="protein sequence ID" value="CAF1198399.1"/>
    <property type="molecule type" value="Genomic_DNA"/>
</dbReference>
<feature type="signal peptide" evidence="1">
    <location>
        <begin position="1"/>
        <end position="16"/>
    </location>
</feature>
<evidence type="ECO:0000313" key="2">
    <source>
        <dbReference type="EMBL" id="CAF1198399.1"/>
    </source>
</evidence>
<gene>
    <name evidence="2" type="ORF">XAT740_LOCUS23530</name>
</gene>
<evidence type="ECO:0000313" key="3">
    <source>
        <dbReference type="Proteomes" id="UP000663828"/>
    </source>
</evidence>